<dbReference type="KEGG" id="schj:DDV21_001175"/>
<keyword evidence="6" id="KW-1185">Reference proteome</keyword>
<reference evidence="4" key="3">
    <citation type="submission" date="2018-08" db="EMBL/GenBank/DDBJ databases">
        <title>Streptococcus chenjunshii sp. nov., isolated from stools sample of the Tibetan antelope in the Qinghai-Tibet plateau, China.</title>
        <authorList>
            <person name="Tian Z."/>
        </authorList>
    </citation>
    <scope>NUCLEOTIDE SEQUENCE [LARGE SCALE GENOMIC DNA]</scope>
    <source>
        <strain evidence="4">Z15</strain>
    </source>
</reference>
<gene>
    <name evidence="1" type="ORF">DDV21_001175</name>
    <name evidence="2" type="ORF">DDV22_08510</name>
    <name evidence="3" type="ORF">DDV23_08350</name>
</gene>
<dbReference type="EMBL" id="CP031733">
    <property type="protein sequence ID" value="AXQ77781.1"/>
    <property type="molecule type" value="Genomic_DNA"/>
</dbReference>
<dbReference type="EMBL" id="QVQZ01000021">
    <property type="protein sequence ID" value="RFU52731.1"/>
    <property type="molecule type" value="Genomic_DNA"/>
</dbReference>
<protein>
    <submittedName>
        <fullName evidence="3">DUF2442 domain-containing protein</fullName>
    </submittedName>
</protein>
<dbReference type="Proteomes" id="UP000246115">
    <property type="component" value="Chromosome"/>
</dbReference>
<dbReference type="AlphaFoldDB" id="A0A372KK94"/>
<dbReference type="Proteomes" id="UP000262901">
    <property type="component" value="Unassembled WGS sequence"/>
</dbReference>
<sequence length="90" mass="10321">MRVRAIAVKALANYCIQVTYEDGKTFIYNVQEDIRTIKAFHYLKDEGAFSKVYLQYNGYSIAWGDGDEFEDVTMDCEVPYLEGELVLSMG</sequence>
<evidence type="ECO:0000313" key="5">
    <source>
        <dbReference type="Proteomes" id="UP000262901"/>
    </source>
</evidence>
<evidence type="ECO:0000313" key="3">
    <source>
        <dbReference type="EMBL" id="RFU52731.1"/>
    </source>
</evidence>
<accession>A0A372KK94</accession>
<reference evidence="3 5" key="2">
    <citation type="submission" date="2018-08" db="EMBL/GenBank/DDBJ databases">
        <title>Draft genome of Streptococcus sp. nov. Z1.</title>
        <authorList>
            <person name="Tian Z."/>
        </authorList>
    </citation>
    <scope>NUCLEOTIDE SEQUENCE [LARGE SCALE GENOMIC DNA]</scope>
    <source>
        <strain evidence="3">Z1</strain>
        <strain evidence="5">Z1(2018)</strain>
    </source>
</reference>
<evidence type="ECO:0000313" key="2">
    <source>
        <dbReference type="EMBL" id="RFU50503.1"/>
    </source>
</evidence>
<dbReference type="EMBL" id="QVQY01000025">
    <property type="protein sequence ID" value="RFU50503.1"/>
    <property type="molecule type" value="Genomic_DNA"/>
</dbReference>
<name>A0A372KK94_9STRE</name>
<proteinExistence type="predicted"/>
<reference evidence="1" key="4">
    <citation type="journal article" date="2019" name="Int. J. Syst. Evol. Microbiol.">
        <title>Streptococcus chenjunshii sp. nov. isolated from feces of Tibetan antelopes.</title>
        <authorList>
            <person name="Tian Z."/>
            <person name="Lu S."/>
            <person name="Jin D."/>
            <person name="Yang J."/>
            <person name="Pu J."/>
            <person name="Lai X.H."/>
            <person name="Bai X.N."/>
            <person name="Wu X.M."/>
            <person name="Li J."/>
            <person name="Wang S."/>
            <person name="Xu J."/>
        </authorList>
    </citation>
    <scope>NUCLEOTIDE SEQUENCE</scope>
    <source>
        <strain evidence="1">Z15</strain>
    </source>
</reference>
<reference evidence="2 6" key="1">
    <citation type="submission" date="2018-08" db="EMBL/GenBank/DDBJ databases">
        <title>Draft genome of Streptococcus sp .nov. Z2.</title>
        <authorList>
            <person name="Tian Z."/>
        </authorList>
    </citation>
    <scope>NUCLEOTIDE SEQUENCE [LARGE SCALE GENOMIC DNA]</scope>
    <source>
        <strain evidence="2 6">Z2</strain>
    </source>
</reference>
<dbReference type="RefSeq" id="WP_116878641.1">
    <property type="nucleotide sequence ID" value="NZ_CP031733.1"/>
</dbReference>
<evidence type="ECO:0000313" key="1">
    <source>
        <dbReference type="EMBL" id="AXQ77781.1"/>
    </source>
</evidence>
<dbReference type="OrthoDB" id="1666234at2"/>
<evidence type="ECO:0000313" key="4">
    <source>
        <dbReference type="Proteomes" id="UP000246115"/>
    </source>
</evidence>
<dbReference type="Proteomes" id="UP000264056">
    <property type="component" value="Unassembled WGS sequence"/>
</dbReference>
<organism evidence="3 5">
    <name type="scientific">Streptococcus chenjunshii</name>
    <dbReference type="NCBI Taxonomy" id="2173853"/>
    <lineage>
        <taxon>Bacteria</taxon>
        <taxon>Bacillati</taxon>
        <taxon>Bacillota</taxon>
        <taxon>Bacilli</taxon>
        <taxon>Lactobacillales</taxon>
        <taxon>Streptococcaceae</taxon>
        <taxon>Streptococcus</taxon>
    </lineage>
</organism>
<evidence type="ECO:0000313" key="6">
    <source>
        <dbReference type="Proteomes" id="UP000264056"/>
    </source>
</evidence>
<accession>A0A346N9T6</accession>
<dbReference type="InterPro" id="IPR036782">
    <property type="entry name" value="NE0471-like_N"/>
</dbReference>
<dbReference type="Gene3D" id="3.30.2020.10">
    <property type="entry name" value="NE0471-like N-terminal domain"/>
    <property type="match status" value="1"/>
</dbReference>
<dbReference type="SUPFAM" id="SSF143880">
    <property type="entry name" value="NE0471 N-terminal domain-like"/>
    <property type="match status" value="1"/>
</dbReference>